<evidence type="ECO:0000313" key="8">
    <source>
        <dbReference type="EMBL" id="MBW4657798.1"/>
    </source>
</evidence>
<name>A0A951QAI7_9CYAN</name>
<comment type="subunit">
    <text evidence="4 5">Interacts with MinD and FtsZ.</text>
</comment>
<evidence type="ECO:0000256" key="4">
    <source>
        <dbReference type="ARBA" id="ARBA00046874"/>
    </source>
</evidence>
<dbReference type="HAMAP" id="MF_00267">
    <property type="entry name" value="MinC"/>
    <property type="match status" value="1"/>
</dbReference>
<dbReference type="Pfam" id="PF03775">
    <property type="entry name" value="MinC_C"/>
    <property type="match status" value="1"/>
</dbReference>
<comment type="function">
    <text evidence="5">Cell division inhibitor that blocks the formation of polar Z ring septums. Rapidly oscillates between the poles of the cell to destabilize FtsZ filaments that have formed before they mature into polar Z rings. Prevents FtsZ polymerization.</text>
</comment>
<protein>
    <recommendedName>
        <fullName evidence="5">Probable septum site-determining protein MinC</fullName>
    </recommendedName>
</protein>
<dbReference type="AlphaFoldDB" id="A0A951QAI7"/>
<evidence type="ECO:0000256" key="3">
    <source>
        <dbReference type="ARBA" id="ARBA00023306"/>
    </source>
</evidence>
<evidence type="ECO:0000256" key="5">
    <source>
        <dbReference type="HAMAP-Rule" id="MF_00267"/>
    </source>
</evidence>
<dbReference type="InterPro" id="IPR016098">
    <property type="entry name" value="CAP/MinC_C"/>
</dbReference>
<gene>
    <name evidence="5 8" type="primary">minC</name>
    <name evidence="8" type="ORF">KME15_03925</name>
</gene>
<evidence type="ECO:0000259" key="7">
    <source>
        <dbReference type="Pfam" id="PF03775"/>
    </source>
</evidence>
<dbReference type="NCBIfam" id="NF001778">
    <property type="entry name" value="PRK00513.2-4"/>
    <property type="match status" value="1"/>
</dbReference>
<dbReference type="InterPro" id="IPR036145">
    <property type="entry name" value="MinC_C_sf"/>
</dbReference>
<keyword evidence="1 5" id="KW-0132">Cell division</keyword>
<keyword evidence="2 5" id="KW-0717">Septation</keyword>
<dbReference type="GO" id="GO:0000902">
    <property type="term" value="P:cell morphogenesis"/>
    <property type="evidence" value="ECO:0007669"/>
    <property type="project" value="InterPro"/>
</dbReference>
<feature type="compositionally biased region" description="Low complexity" evidence="6">
    <location>
        <begin position="1"/>
        <end position="16"/>
    </location>
</feature>
<dbReference type="InterPro" id="IPR013033">
    <property type="entry name" value="MinC"/>
</dbReference>
<comment type="caution">
    <text evidence="8">The sequence shown here is derived from an EMBL/GenBank/DDBJ whole genome shotgun (WGS) entry which is preliminary data.</text>
</comment>
<keyword evidence="3 5" id="KW-0131">Cell cycle</keyword>
<dbReference type="PANTHER" id="PTHR34108:SF1">
    <property type="entry name" value="SEPTUM SITE-DETERMINING PROTEIN MINC"/>
    <property type="match status" value="1"/>
</dbReference>
<dbReference type="GO" id="GO:1901891">
    <property type="term" value="P:regulation of cell septum assembly"/>
    <property type="evidence" value="ECO:0007669"/>
    <property type="project" value="InterPro"/>
</dbReference>
<dbReference type="PANTHER" id="PTHR34108">
    <property type="entry name" value="SEPTUM SITE-DETERMINING PROTEIN MINC"/>
    <property type="match status" value="1"/>
</dbReference>
<evidence type="ECO:0000256" key="1">
    <source>
        <dbReference type="ARBA" id="ARBA00022618"/>
    </source>
</evidence>
<dbReference type="EMBL" id="JAHHHD010000003">
    <property type="protein sequence ID" value="MBW4657798.1"/>
    <property type="molecule type" value="Genomic_DNA"/>
</dbReference>
<accession>A0A951QAI7</accession>
<dbReference type="Gene3D" id="2.160.20.70">
    <property type="match status" value="1"/>
</dbReference>
<feature type="domain" description="Septum formation inhibitor MinC C-terminal" evidence="7">
    <location>
        <begin position="160"/>
        <end position="256"/>
    </location>
</feature>
<comment type="similarity">
    <text evidence="5">Belongs to the MinC family.</text>
</comment>
<sequence length="268" mass="29042">MNSDSSLPSLSTSSSPAPDEQMPSDEGRDVPQVRLKGEGGRLLLLLPPELDTPSAPNTWTEVCRQLQQRLMAGERFWQPHTPVHLMTRDRLLDGRQLQTIADTLTDAQLILKRVYTNRRQTAVAATMAGFSVEQQPIAQLSVTQSNPPPEGKALVEPLYIQSTVRSGVEIRHPGTVVVLGDVNPGGSIVAEGDVLVWGTLRGLAQAGSAGNGLCLIMALRLEPTQIRIADFVARAPEAPAQYQPEVAYVSEGGIRIVRAADFSRDRPI</sequence>
<evidence type="ECO:0000313" key="9">
    <source>
        <dbReference type="Proteomes" id="UP000757435"/>
    </source>
</evidence>
<dbReference type="Proteomes" id="UP000757435">
    <property type="component" value="Unassembled WGS sequence"/>
</dbReference>
<dbReference type="SUPFAM" id="SSF63848">
    <property type="entry name" value="Cell-division inhibitor MinC, C-terminal domain"/>
    <property type="match status" value="1"/>
</dbReference>
<dbReference type="GO" id="GO:0000917">
    <property type="term" value="P:division septum assembly"/>
    <property type="evidence" value="ECO:0007669"/>
    <property type="project" value="UniProtKB-KW"/>
</dbReference>
<organism evidence="8 9">
    <name type="scientific">Drouetiella hepatica Uher 2000/2452</name>
    <dbReference type="NCBI Taxonomy" id="904376"/>
    <lineage>
        <taxon>Bacteria</taxon>
        <taxon>Bacillati</taxon>
        <taxon>Cyanobacteriota</taxon>
        <taxon>Cyanophyceae</taxon>
        <taxon>Oculatellales</taxon>
        <taxon>Oculatellaceae</taxon>
        <taxon>Drouetiella</taxon>
    </lineage>
</organism>
<feature type="region of interest" description="Disordered" evidence="6">
    <location>
        <begin position="1"/>
        <end position="32"/>
    </location>
</feature>
<dbReference type="InterPro" id="IPR005526">
    <property type="entry name" value="Septum_form_inhib_MinC_C"/>
</dbReference>
<reference evidence="8" key="1">
    <citation type="submission" date="2021-05" db="EMBL/GenBank/DDBJ databases">
        <authorList>
            <person name="Pietrasiak N."/>
            <person name="Ward R."/>
            <person name="Stajich J.E."/>
            <person name="Kurbessoian T."/>
        </authorList>
    </citation>
    <scope>NUCLEOTIDE SEQUENCE</scope>
    <source>
        <strain evidence="8">UHER 2000/2452</strain>
    </source>
</reference>
<proteinExistence type="inferred from homology"/>
<evidence type="ECO:0000256" key="6">
    <source>
        <dbReference type="SAM" id="MobiDB-lite"/>
    </source>
</evidence>
<reference evidence="8" key="2">
    <citation type="journal article" date="2022" name="Microbiol. Resour. Announc.">
        <title>Metagenome Sequencing to Explore Phylogenomics of Terrestrial Cyanobacteria.</title>
        <authorList>
            <person name="Ward R.D."/>
            <person name="Stajich J.E."/>
            <person name="Johansen J.R."/>
            <person name="Huntemann M."/>
            <person name="Clum A."/>
            <person name="Foster B."/>
            <person name="Foster B."/>
            <person name="Roux S."/>
            <person name="Palaniappan K."/>
            <person name="Varghese N."/>
            <person name="Mukherjee S."/>
            <person name="Reddy T.B.K."/>
            <person name="Daum C."/>
            <person name="Copeland A."/>
            <person name="Chen I.A."/>
            <person name="Ivanova N.N."/>
            <person name="Kyrpides N.C."/>
            <person name="Shapiro N."/>
            <person name="Eloe-Fadrosh E.A."/>
            <person name="Pietrasiak N."/>
        </authorList>
    </citation>
    <scope>NUCLEOTIDE SEQUENCE</scope>
    <source>
        <strain evidence="8">UHER 2000/2452</strain>
    </source>
</reference>
<evidence type="ECO:0000256" key="2">
    <source>
        <dbReference type="ARBA" id="ARBA00023210"/>
    </source>
</evidence>